<evidence type="ECO:0000256" key="10">
    <source>
        <dbReference type="ARBA" id="ARBA00022884"/>
    </source>
</evidence>
<keyword evidence="2 12" id="KW-0963">Cytoplasm</keyword>
<dbReference type="CDD" id="cd03221">
    <property type="entry name" value="ABCF_EF-3"/>
    <property type="match status" value="2"/>
</dbReference>
<keyword evidence="5 12" id="KW-0677">Repeat</keyword>
<sequence length="551" mass="61444">MAAYQYVYHMQGVSKTYPGGKKCFENIHLSFLPGVKIGVVGVNGSGKSTLMKIMAGLDKDFTGEAWAAEGAKVGYLPQEPKLDASLSVRENVMLGVASKKAILDRYNELAMNYSDETADEMAELQDKIDAENLWDLDSQIDVSMEALRCPPDDAEIANLSGGEQRRVALCKLLLEAPDMLLLDEPTNHLDAETIAWLQQHLMDYKGTILIVTHDRYFLDDITSWILELDRGKGIPNEGNYSDWLEQKAKRLAQEAREDKSKQQTLERELEWMRQGAKARQAKSKARINAYNDLAEQSEREKLTRAQIVIPNGPRLGNKVIEAEGLAKHYGDKQLVEGLSFDLPPGGIVGVIGPNGAGKSTLFRMLTGQETPDEGSVSYGDTVKLSYVDQSRDDLNDKETVWEAISGGAEIIELGDAQVNSRAYCSSFNFKGGDQQKPLNLLSGGERNRVHMARLLKEGGNVLLLDEPTNDLDVETLRALEDALVDFAGCAVVISHDRFFLDRICTHMLAFEGDAHVEWFEGNFEDYEEDKKRRLGADALEPKRLKHKKFVR</sequence>
<organism evidence="14 15">
    <name type="scientific">Parasedimentitalea maritima</name>
    <dbReference type="NCBI Taxonomy" id="2578117"/>
    <lineage>
        <taxon>Bacteria</taxon>
        <taxon>Pseudomonadati</taxon>
        <taxon>Pseudomonadota</taxon>
        <taxon>Alphaproteobacteria</taxon>
        <taxon>Rhodobacterales</taxon>
        <taxon>Paracoccaceae</taxon>
        <taxon>Parasedimentitalea</taxon>
    </lineage>
</organism>
<accession>A0A6A4RFU8</accession>
<feature type="domain" description="ABC transporter" evidence="13">
    <location>
        <begin position="320"/>
        <end position="538"/>
    </location>
</feature>
<dbReference type="PANTHER" id="PTHR43858:SF1">
    <property type="entry name" value="ABC TRANSPORTER-RELATED PROTEIN"/>
    <property type="match status" value="1"/>
</dbReference>
<comment type="subunit">
    <text evidence="12">Monomer. Probably contacts ribosomal proteins L1, L5, L33 and S7, the 16S and 23S rRNA and the P-site containing tRNA(fMet).</text>
</comment>
<evidence type="ECO:0000256" key="2">
    <source>
        <dbReference type="ARBA" id="ARBA00022490"/>
    </source>
</evidence>
<dbReference type="SUPFAM" id="SSF52540">
    <property type="entry name" value="P-loop containing nucleoside triphosphate hydrolases"/>
    <property type="match status" value="2"/>
</dbReference>
<protein>
    <recommendedName>
        <fullName evidence="12">Energy-dependent translational throttle protein EttA</fullName>
        <ecNumber evidence="12">3.6.1.-</ecNumber>
    </recommendedName>
    <alternativeName>
        <fullName evidence="12">Translational regulatory factor EttA</fullName>
    </alternativeName>
</protein>
<dbReference type="GO" id="GO:0000049">
    <property type="term" value="F:tRNA binding"/>
    <property type="evidence" value="ECO:0007669"/>
    <property type="project" value="UniProtKB-UniRule"/>
</dbReference>
<keyword evidence="8 12" id="KW-0067">ATP-binding</keyword>
<gene>
    <name evidence="12 14" type="primary">ettA</name>
    <name evidence="14" type="ORF">GP644_16920</name>
</gene>
<evidence type="ECO:0000313" key="15">
    <source>
        <dbReference type="Proteomes" id="UP000441586"/>
    </source>
</evidence>
<dbReference type="Pfam" id="PF12848">
    <property type="entry name" value="ABC_tran_Xtn"/>
    <property type="match status" value="1"/>
</dbReference>
<dbReference type="EMBL" id="WSFO01000010">
    <property type="protein sequence ID" value="KAE9628312.1"/>
    <property type="molecule type" value="Genomic_DNA"/>
</dbReference>
<evidence type="ECO:0000256" key="3">
    <source>
        <dbReference type="ARBA" id="ARBA00022555"/>
    </source>
</evidence>
<comment type="subcellular location">
    <subcellularLocation>
        <location evidence="12">Cytoplasm</location>
    </subcellularLocation>
    <text evidence="12">Associates with ribosomes and polysomes.</text>
</comment>
<comment type="function">
    <text evidence="12">A translation factor that gates the progression of the 70S ribosomal initiation complex (IC, containing tRNA(fMet) in the P-site) into the translation elongation cycle by using a mechanism sensitive to the ATP/ADP ratio. Binds to the 70S ribosome E-site where it modulates the state of the translating ribosome during subunit translocation. ATP hydrolysis probably frees it from the ribosome, which can enter the elongation phase.</text>
</comment>
<evidence type="ECO:0000256" key="1">
    <source>
        <dbReference type="ARBA" id="ARBA00005868"/>
    </source>
</evidence>
<evidence type="ECO:0000256" key="11">
    <source>
        <dbReference type="ARBA" id="ARBA00022917"/>
    </source>
</evidence>
<feature type="binding site" evidence="12">
    <location>
        <begin position="352"/>
        <end position="359"/>
    </location>
    <ligand>
        <name>ATP</name>
        <dbReference type="ChEBI" id="CHEBI:30616"/>
        <label>2</label>
    </ligand>
</feature>
<feature type="domain" description="ABC transporter" evidence="13">
    <location>
        <begin position="8"/>
        <end position="255"/>
    </location>
</feature>
<dbReference type="PROSITE" id="PS50893">
    <property type="entry name" value="ABC_TRANSPORTER_2"/>
    <property type="match status" value="2"/>
</dbReference>
<name>A0A6A4RFU8_9RHOB</name>
<feature type="region of interest" description="PtIM" evidence="12">
    <location>
        <begin position="238"/>
        <end position="318"/>
    </location>
</feature>
<evidence type="ECO:0000256" key="9">
    <source>
        <dbReference type="ARBA" id="ARBA00022845"/>
    </source>
</evidence>
<dbReference type="PANTHER" id="PTHR43858">
    <property type="entry name" value="ENERGY-DEPENDENT TRANSLATIONAL THROTTLE PROTEIN ETTA"/>
    <property type="match status" value="1"/>
</dbReference>
<dbReference type="NCBIfam" id="NF008775">
    <property type="entry name" value="PRK11819.1"/>
    <property type="match status" value="1"/>
</dbReference>
<dbReference type="GO" id="GO:0019843">
    <property type="term" value="F:rRNA binding"/>
    <property type="evidence" value="ECO:0007669"/>
    <property type="project" value="UniProtKB-UniRule"/>
</dbReference>
<keyword evidence="11 12" id="KW-0648">Protein biosynthesis</keyword>
<dbReference type="AlphaFoldDB" id="A0A6A4RFU8"/>
<comment type="caution">
    <text evidence="12">Lacks conserved residue(s) required for the propagation of feature annotation.</text>
</comment>
<dbReference type="EC" id="3.6.1.-" evidence="12"/>
<dbReference type="GO" id="GO:0045900">
    <property type="term" value="P:negative regulation of translational elongation"/>
    <property type="evidence" value="ECO:0007669"/>
    <property type="project" value="UniProtKB-UniRule"/>
</dbReference>
<dbReference type="PROSITE" id="PS00211">
    <property type="entry name" value="ABC_TRANSPORTER_1"/>
    <property type="match status" value="1"/>
</dbReference>
<evidence type="ECO:0000256" key="7">
    <source>
        <dbReference type="ARBA" id="ARBA00022801"/>
    </source>
</evidence>
<dbReference type="RefSeq" id="WP_158980539.1">
    <property type="nucleotide sequence ID" value="NZ_WSFO01000010.1"/>
</dbReference>
<keyword evidence="4 12" id="KW-0699">rRNA-binding</keyword>
<dbReference type="GO" id="GO:0006412">
    <property type="term" value="P:translation"/>
    <property type="evidence" value="ECO:0007669"/>
    <property type="project" value="UniProtKB-KW"/>
</dbReference>
<evidence type="ECO:0000256" key="4">
    <source>
        <dbReference type="ARBA" id="ARBA00022730"/>
    </source>
</evidence>
<dbReference type="InterPro" id="IPR022374">
    <property type="entry name" value="EttA"/>
</dbReference>
<dbReference type="InterPro" id="IPR003439">
    <property type="entry name" value="ABC_transporter-like_ATP-bd"/>
</dbReference>
<comment type="similarity">
    <text evidence="1 12">Belongs to the ABC transporter superfamily. ABCF family. Translational throttle EttA subfamily.</text>
</comment>
<dbReference type="GO" id="GO:0005524">
    <property type="term" value="F:ATP binding"/>
    <property type="evidence" value="ECO:0007669"/>
    <property type="project" value="UniProtKB-UniRule"/>
</dbReference>
<keyword evidence="9 12" id="KW-0810">Translation regulation</keyword>
<keyword evidence="7 12" id="KW-0378">Hydrolase</keyword>
<dbReference type="FunFam" id="3.40.50.300:FF:000011">
    <property type="entry name" value="Putative ABC transporter ATP-binding component"/>
    <property type="match status" value="1"/>
</dbReference>
<dbReference type="Gene3D" id="3.40.50.300">
    <property type="entry name" value="P-loop containing nucleotide triphosphate hydrolases"/>
    <property type="match status" value="2"/>
</dbReference>
<keyword evidence="3 12" id="KW-0820">tRNA-binding</keyword>
<dbReference type="GO" id="GO:0016887">
    <property type="term" value="F:ATP hydrolysis activity"/>
    <property type="evidence" value="ECO:0007669"/>
    <property type="project" value="UniProtKB-UniRule"/>
</dbReference>
<evidence type="ECO:0000259" key="13">
    <source>
        <dbReference type="PROSITE" id="PS50893"/>
    </source>
</evidence>
<dbReference type="Pfam" id="PF00005">
    <property type="entry name" value="ABC_tran"/>
    <property type="match status" value="2"/>
</dbReference>
<comment type="caution">
    <text evidence="14">The sequence shown here is derived from an EMBL/GenBank/DDBJ whole genome shotgun (WGS) entry which is preliminary data.</text>
</comment>
<dbReference type="GO" id="GO:0005737">
    <property type="term" value="C:cytoplasm"/>
    <property type="evidence" value="ECO:0007669"/>
    <property type="project" value="UniProtKB-SubCell"/>
</dbReference>
<comment type="domain">
    <text evidence="12">The P-site tRNA interaction motif (PtIM domain) probably interacts with the P-site tRNA(fMet) as well as the 23S rRNA.</text>
</comment>
<comment type="catalytic activity">
    <reaction evidence="12">
        <text>ATP + H2O = ADP + phosphate + H(+)</text>
        <dbReference type="Rhea" id="RHEA:13065"/>
        <dbReference type="ChEBI" id="CHEBI:15377"/>
        <dbReference type="ChEBI" id="CHEBI:15378"/>
        <dbReference type="ChEBI" id="CHEBI:30616"/>
        <dbReference type="ChEBI" id="CHEBI:43474"/>
        <dbReference type="ChEBI" id="CHEBI:456216"/>
    </reaction>
</comment>
<dbReference type="GO" id="GO:0043022">
    <property type="term" value="F:ribosome binding"/>
    <property type="evidence" value="ECO:0007669"/>
    <property type="project" value="UniProtKB-UniRule"/>
</dbReference>
<keyword evidence="10 12" id="KW-0694">RNA-binding</keyword>
<proteinExistence type="inferred from homology"/>
<dbReference type="FunFam" id="3.40.50.300:FF:000183">
    <property type="entry name" value="ABC transporter ATP-binding protein yjjK"/>
    <property type="match status" value="1"/>
</dbReference>
<dbReference type="NCBIfam" id="TIGR03719">
    <property type="entry name" value="ABC_ABC_ChvD"/>
    <property type="match status" value="1"/>
</dbReference>
<evidence type="ECO:0000256" key="8">
    <source>
        <dbReference type="ARBA" id="ARBA00022840"/>
    </source>
</evidence>
<comment type="domain">
    <text evidence="12">The arm domain is inserted in the first ABC transporter domain. Probably contacts ribosomal protein L1.</text>
</comment>
<dbReference type="InterPro" id="IPR003593">
    <property type="entry name" value="AAA+_ATPase"/>
</dbReference>
<reference evidence="14 15" key="1">
    <citation type="submission" date="2019-12" db="EMBL/GenBank/DDBJ databases">
        <authorList>
            <person name="Zhang Y.-J."/>
        </authorList>
    </citation>
    <scope>NUCLEOTIDE SEQUENCE [LARGE SCALE GENOMIC DNA]</scope>
    <source>
        <strain evidence="14 15">H18S-6</strain>
    </source>
</reference>
<evidence type="ECO:0000256" key="6">
    <source>
        <dbReference type="ARBA" id="ARBA00022741"/>
    </source>
</evidence>
<evidence type="ECO:0000313" key="14">
    <source>
        <dbReference type="EMBL" id="KAE9628312.1"/>
    </source>
</evidence>
<dbReference type="Proteomes" id="UP000441586">
    <property type="component" value="Unassembled WGS sequence"/>
</dbReference>
<evidence type="ECO:0000256" key="12">
    <source>
        <dbReference type="HAMAP-Rule" id="MF_00847"/>
    </source>
</evidence>
<dbReference type="InterPro" id="IPR017871">
    <property type="entry name" value="ABC_transporter-like_CS"/>
</dbReference>
<dbReference type="SMART" id="SM00382">
    <property type="entry name" value="AAA"/>
    <property type="match status" value="2"/>
</dbReference>
<dbReference type="InterPro" id="IPR032781">
    <property type="entry name" value="ABC_tran_Xtn"/>
</dbReference>
<keyword evidence="6 12" id="KW-0547">Nucleotide-binding</keyword>
<dbReference type="HAMAP" id="MF_00847">
    <property type="entry name" value="EttA"/>
    <property type="match status" value="1"/>
</dbReference>
<dbReference type="InterPro" id="IPR027417">
    <property type="entry name" value="P-loop_NTPase"/>
</dbReference>
<evidence type="ECO:0000256" key="5">
    <source>
        <dbReference type="ARBA" id="ARBA00022737"/>
    </source>
</evidence>